<dbReference type="InterPro" id="IPR054352">
    <property type="entry name" value="ACT_Aspartokinase"/>
</dbReference>
<protein>
    <submittedName>
        <fullName evidence="28">Bifunctional aspartate kinase/homoserine dehydrogenase I</fullName>
        <ecNumber evidence="28">1.1.1.3</ecNumber>
        <ecNumber evidence="28">2.7.2.4</ecNumber>
    </submittedName>
</protein>
<keyword evidence="13" id="KW-0479">Metal-binding</keyword>
<comment type="catalytic activity">
    <reaction evidence="26">
        <text>L-homoserine + NADP(+) = L-aspartate 4-semialdehyde + NADPH + H(+)</text>
        <dbReference type="Rhea" id="RHEA:15761"/>
        <dbReference type="ChEBI" id="CHEBI:15378"/>
        <dbReference type="ChEBI" id="CHEBI:57476"/>
        <dbReference type="ChEBI" id="CHEBI:57783"/>
        <dbReference type="ChEBI" id="CHEBI:58349"/>
        <dbReference type="ChEBI" id="CHEBI:537519"/>
        <dbReference type="EC" id="1.1.1.3"/>
    </reaction>
    <physiologicalReaction direction="right-to-left" evidence="26">
        <dbReference type="Rhea" id="RHEA:15763"/>
    </physiologicalReaction>
</comment>
<dbReference type="SUPFAM" id="SSF51735">
    <property type="entry name" value="NAD(P)-binding Rossmann-fold domains"/>
    <property type="match status" value="1"/>
</dbReference>
<keyword evidence="21" id="KW-0457">Lysine biosynthesis</keyword>
<dbReference type="InterPro" id="IPR001048">
    <property type="entry name" value="Asp/Glu/Uridylate_kinase"/>
</dbReference>
<feature type="domain" description="ACT" evidence="27">
    <location>
        <begin position="319"/>
        <end position="396"/>
    </location>
</feature>
<evidence type="ECO:0000256" key="22">
    <source>
        <dbReference type="ARBA" id="ARBA00023167"/>
    </source>
</evidence>
<evidence type="ECO:0000259" key="27">
    <source>
        <dbReference type="PROSITE" id="PS51671"/>
    </source>
</evidence>
<dbReference type="EMBL" id="JAKLWS010000004">
    <property type="protein sequence ID" value="MCG2587947.1"/>
    <property type="molecule type" value="Genomic_DNA"/>
</dbReference>
<evidence type="ECO:0000256" key="2">
    <source>
        <dbReference type="ARBA" id="ARBA00004766"/>
    </source>
</evidence>
<dbReference type="SUPFAM" id="SSF55021">
    <property type="entry name" value="ACT-like"/>
    <property type="match status" value="2"/>
</dbReference>
<evidence type="ECO:0000256" key="21">
    <source>
        <dbReference type="ARBA" id="ARBA00023154"/>
    </source>
</evidence>
<evidence type="ECO:0000256" key="1">
    <source>
        <dbReference type="ARBA" id="ARBA00001920"/>
    </source>
</evidence>
<accession>A0ABS9KAU8</accession>
<dbReference type="Pfam" id="PF22468">
    <property type="entry name" value="ACT_9"/>
    <property type="match status" value="2"/>
</dbReference>
<dbReference type="InterPro" id="IPR001341">
    <property type="entry name" value="Asp_kinase"/>
</dbReference>
<evidence type="ECO:0000256" key="3">
    <source>
        <dbReference type="ARBA" id="ARBA00004986"/>
    </source>
</evidence>
<evidence type="ECO:0000256" key="14">
    <source>
        <dbReference type="ARBA" id="ARBA00022741"/>
    </source>
</evidence>
<evidence type="ECO:0000256" key="24">
    <source>
        <dbReference type="ARBA" id="ARBA00044938"/>
    </source>
</evidence>
<sequence>MRILKFGGSSVGSPDALRRVISIVESKQKDQRIVVVVSALRGITDKLIETATLASAGDDSFEDRLNEIDKRHIDTINDLLPVSKRSEVITSFKLLLNELQDVLQGVSLIRELTKKTLDFIVGFGERFSAQILTAALQNQGMEALYTDTRDLIKTDNNFGSARVLTAQTFQNIRNYLEDHNENIVVATGFISSTENQESTTLGRGGSDYTASLFGAALEADVIEIWTDVDGLMTADPRKVKNAFSVEHASYEEAMELSHFGARVIYPPTIQPALKSEIPILIKNTFKPEHPGTQIKKEIKKKGGIIRGLSSIEDVALITIKGSGMIGVTGVASRIFGALAARNINIILITQSSSEHTITLAVLPEFAADAKESISEEFSEEFKADIIDEIRVENDLSIVAVVGDNMRQIPGIAGRVFNALGRNGINIVAIAQGSSERNISFVIDRNNEKKAMNTLHDAFFLSGVKTMNLFLVGVGLIGSTLLEMLSDHAEELYKEYQIDVNIKGLANSRQMLLSEESISLSDWEDHLGEDGKKTNLKNFVEEMKQMNLPNSIFVDCTASPELKSFYNEILSESISVVTPNKLANSTSQELFDQLHETAKQHNAAYKYETNVGAGLPVIGTLNEMVTTGDHIHKIEAVLSGTLSYLFNSFDDSVGFSDLVMKAKEMGYTEPDPREDLNGFDVGRKLLILARVSGYELDFDDIDIQNLVPEEARDTKDIDEFFEKLKEFDDEFESMWKAAADEGKKLCYIARFENGNAEVKLETIASDHPFYNLSGSDNILAIHSSNYDVNPLVIKGPGAGAKVTAAGIISDILRVANTKAYSNAGF</sequence>
<comment type="pathway">
    <text evidence="5">Amino-acid biosynthesis; L-methionine biosynthesis via de novo pathway; L-homoserine from L-aspartate: step 3/3.</text>
</comment>
<dbReference type="InterPro" id="IPR002912">
    <property type="entry name" value="ACT_dom"/>
</dbReference>
<organism evidence="28 29">
    <name type="scientific">Rhodohalobacter sulfatireducens</name>
    <dbReference type="NCBI Taxonomy" id="2911366"/>
    <lineage>
        <taxon>Bacteria</taxon>
        <taxon>Pseudomonadati</taxon>
        <taxon>Balneolota</taxon>
        <taxon>Balneolia</taxon>
        <taxon>Balneolales</taxon>
        <taxon>Balneolaceae</taxon>
        <taxon>Rhodohalobacter</taxon>
    </lineage>
</organism>
<keyword evidence="14" id="KW-0547">Nucleotide-binding</keyword>
<dbReference type="InterPro" id="IPR011147">
    <property type="entry name" value="Bifunc_Aspkin/hSer_DH"/>
</dbReference>
<comment type="similarity">
    <text evidence="8">In the N-terminal section; belongs to the aspartokinase family.</text>
</comment>
<dbReference type="CDD" id="cd04922">
    <property type="entry name" value="ACT_AKi-HSDH-ThrA_2"/>
    <property type="match status" value="1"/>
</dbReference>
<dbReference type="RefSeq" id="WP_237852790.1">
    <property type="nucleotide sequence ID" value="NZ_JAKLWS010000004.1"/>
</dbReference>
<evidence type="ECO:0000256" key="6">
    <source>
        <dbReference type="ARBA" id="ARBA00005139"/>
    </source>
</evidence>
<evidence type="ECO:0000256" key="9">
    <source>
        <dbReference type="ARBA" id="ARBA00011881"/>
    </source>
</evidence>
<evidence type="ECO:0000256" key="23">
    <source>
        <dbReference type="ARBA" id="ARBA00023268"/>
    </source>
</evidence>
<dbReference type="NCBIfam" id="NF006959">
    <property type="entry name" value="PRK09436.1"/>
    <property type="match status" value="1"/>
</dbReference>
<proteinExistence type="inferred from homology"/>
<reference evidence="28" key="2">
    <citation type="submission" date="2024-05" db="EMBL/GenBank/DDBJ databases">
        <title>Rhodohalobacter halophilus gen. nov., sp. nov., a moderately halophilic member of the family Balneolaceae.</title>
        <authorList>
            <person name="Xia J."/>
        </authorList>
    </citation>
    <scope>NUCLEOTIDE SEQUENCE</scope>
    <source>
        <strain evidence="28">WB101</strain>
    </source>
</reference>
<comment type="function">
    <text evidence="24">Bifunctional aspartate kinase and homoserine dehydrogenase that catalyzes the first and the third steps toward the synthesis of lysine, methionine and threonine from aspartate.</text>
</comment>
<dbReference type="InterPro" id="IPR001342">
    <property type="entry name" value="HDH_cat"/>
</dbReference>
<evidence type="ECO:0000256" key="12">
    <source>
        <dbReference type="ARBA" id="ARBA00022697"/>
    </source>
</evidence>
<dbReference type="EC" id="2.7.2.4" evidence="28"/>
<evidence type="ECO:0000256" key="13">
    <source>
        <dbReference type="ARBA" id="ARBA00022723"/>
    </source>
</evidence>
<dbReference type="GO" id="GO:0004412">
    <property type="term" value="F:homoserine dehydrogenase activity"/>
    <property type="evidence" value="ECO:0007669"/>
    <property type="project" value="UniProtKB-EC"/>
</dbReference>
<dbReference type="Pfam" id="PF00696">
    <property type="entry name" value="AA_kinase"/>
    <property type="match status" value="1"/>
</dbReference>
<keyword evidence="15 28" id="KW-0418">Kinase</keyword>
<dbReference type="Pfam" id="PF03447">
    <property type="entry name" value="NAD_binding_3"/>
    <property type="match status" value="1"/>
</dbReference>
<evidence type="ECO:0000256" key="17">
    <source>
        <dbReference type="ARBA" id="ARBA00022857"/>
    </source>
</evidence>
<evidence type="ECO:0000256" key="26">
    <source>
        <dbReference type="ARBA" id="ARBA00048841"/>
    </source>
</evidence>
<dbReference type="PROSITE" id="PS51671">
    <property type="entry name" value="ACT"/>
    <property type="match status" value="2"/>
</dbReference>
<dbReference type="PROSITE" id="PS01042">
    <property type="entry name" value="HOMOSER_DHGENASE"/>
    <property type="match status" value="1"/>
</dbReference>
<comment type="catalytic activity">
    <reaction evidence="25">
        <text>L-aspartate + ATP = 4-phospho-L-aspartate + ADP</text>
        <dbReference type="Rhea" id="RHEA:23776"/>
        <dbReference type="ChEBI" id="CHEBI:29991"/>
        <dbReference type="ChEBI" id="CHEBI:30616"/>
        <dbReference type="ChEBI" id="CHEBI:57535"/>
        <dbReference type="ChEBI" id="CHEBI:456216"/>
        <dbReference type="EC" id="2.7.2.4"/>
    </reaction>
    <physiologicalReaction direction="left-to-right" evidence="25">
        <dbReference type="Rhea" id="RHEA:23777"/>
    </physiologicalReaction>
</comment>
<feature type="domain" description="ACT" evidence="27">
    <location>
        <begin position="400"/>
        <end position="478"/>
    </location>
</feature>
<dbReference type="InterPro" id="IPR019811">
    <property type="entry name" value="HDH_CS"/>
</dbReference>
<evidence type="ECO:0000256" key="5">
    <source>
        <dbReference type="ARBA" id="ARBA00005062"/>
    </source>
</evidence>
<evidence type="ECO:0000256" key="4">
    <source>
        <dbReference type="ARBA" id="ARBA00005056"/>
    </source>
</evidence>
<keyword evidence="20" id="KW-0915">Sodium</keyword>
<dbReference type="Pfam" id="PF00742">
    <property type="entry name" value="Homoserine_dh"/>
    <property type="match status" value="1"/>
</dbReference>
<dbReference type="PROSITE" id="PS00324">
    <property type="entry name" value="ASPARTOKINASE"/>
    <property type="match status" value="1"/>
</dbReference>
<evidence type="ECO:0000256" key="11">
    <source>
        <dbReference type="ARBA" id="ARBA00022679"/>
    </source>
</evidence>
<evidence type="ECO:0000256" key="20">
    <source>
        <dbReference type="ARBA" id="ARBA00023053"/>
    </source>
</evidence>
<comment type="pathway">
    <text evidence="3">Amino-acid biosynthesis; L-methionine biosynthesis via de novo pathway; L-homoserine from L-aspartate: step 1/3.</text>
</comment>
<comment type="caution">
    <text evidence="28">The sequence shown here is derived from an EMBL/GenBank/DDBJ whole genome shotgun (WGS) entry which is preliminary data.</text>
</comment>
<evidence type="ECO:0000256" key="18">
    <source>
        <dbReference type="ARBA" id="ARBA00023002"/>
    </source>
</evidence>
<dbReference type="SUPFAM" id="SSF53633">
    <property type="entry name" value="Carbamate kinase-like"/>
    <property type="match status" value="1"/>
</dbReference>
<dbReference type="NCBIfam" id="TIGR00657">
    <property type="entry name" value="asp_kinases"/>
    <property type="match status" value="1"/>
</dbReference>
<dbReference type="InterPro" id="IPR036393">
    <property type="entry name" value="AceGlu_kinase-like_sf"/>
</dbReference>
<dbReference type="Gene3D" id="3.30.2130.10">
    <property type="entry name" value="VC0802-like"/>
    <property type="match status" value="1"/>
</dbReference>
<dbReference type="SUPFAM" id="SSF55347">
    <property type="entry name" value="Glyceraldehyde-3-phosphate dehydrogenase-like, C-terminal domain"/>
    <property type="match status" value="1"/>
</dbReference>
<evidence type="ECO:0000256" key="19">
    <source>
        <dbReference type="ARBA" id="ARBA00023027"/>
    </source>
</evidence>
<dbReference type="NCBIfam" id="NF007003">
    <property type="entry name" value="PRK09466.1"/>
    <property type="match status" value="1"/>
</dbReference>
<evidence type="ECO:0000313" key="28">
    <source>
        <dbReference type="EMBL" id="MCG2587947.1"/>
    </source>
</evidence>
<dbReference type="PIRSF" id="PIRSF000727">
    <property type="entry name" value="ThrA"/>
    <property type="match status" value="1"/>
</dbReference>
<dbReference type="InterPro" id="IPR045865">
    <property type="entry name" value="ACT-like_dom_sf"/>
</dbReference>
<name>A0ABS9KAU8_9BACT</name>
<dbReference type="Gene3D" id="3.30.360.10">
    <property type="entry name" value="Dihydrodipicolinate Reductase, domain 2"/>
    <property type="match status" value="1"/>
</dbReference>
<dbReference type="InterPro" id="IPR041743">
    <property type="entry name" value="AK-HSDH_N"/>
</dbReference>
<evidence type="ECO:0000256" key="15">
    <source>
        <dbReference type="ARBA" id="ARBA00022777"/>
    </source>
</evidence>
<reference evidence="28" key="1">
    <citation type="submission" date="2022-01" db="EMBL/GenBank/DDBJ databases">
        <authorList>
            <person name="Wang Y."/>
        </authorList>
    </citation>
    <scope>NUCLEOTIDE SEQUENCE</scope>
    <source>
        <strain evidence="28">WB101</strain>
    </source>
</reference>
<dbReference type="Gene3D" id="3.40.50.720">
    <property type="entry name" value="NAD(P)-binding Rossmann-like Domain"/>
    <property type="match status" value="1"/>
</dbReference>
<evidence type="ECO:0000256" key="7">
    <source>
        <dbReference type="ARBA" id="ARBA00007952"/>
    </source>
</evidence>
<comment type="pathway">
    <text evidence="4">Amino-acid biosynthesis; L-threonine biosynthesis; L-threonine from L-aspartate: step 3/5.</text>
</comment>
<dbReference type="PANTHER" id="PTHR43070:SF5">
    <property type="entry name" value="HOMOSERINE DEHYDROGENASE"/>
    <property type="match status" value="1"/>
</dbReference>
<gene>
    <name evidence="28" type="primary">thrA</name>
    <name evidence="28" type="ORF">L6773_05190</name>
</gene>
<comment type="similarity">
    <text evidence="7">In the C-terminal section; belongs to the homoserine dehydrogenase family.</text>
</comment>
<dbReference type="InterPro" id="IPR049638">
    <property type="entry name" value="AK-HD"/>
</dbReference>
<comment type="subunit">
    <text evidence="9">Homotetramer.</text>
</comment>
<dbReference type="Gene3D" id="3.40.1160.10">
    <property type="entry name" value="Acetylglutamate kinase-like"/>
    <property type="match status" value="1"/>
</dbReference>
<dbReference type="EC" id="1.1.1.3" evidence="28"/>
<keyword evidence="22" id="KW-0486">Methionine biosynthesis</keyword>
<dbReference type="PANTHER" id="PTHR43070">
    <property type="match status" value="1"/>
</dbReference>
<comment type="pathway">
    <text evidence="2">Amino-acid biosynthesis; L-lysine biosynthesis via DAP pathway; (S)-tetrahydrodipicolinate from L-aspartate: step 1/4.</text>
</comment>
<dbReference type="Proteomes" id="UP001165366">
    <property type="component" value="Unassembled WGS sequence"/>
</dbReference>
<keyword evidence="17" id="KW-0521">NADP</keyword>
<evidence type="ECO:0000256" key="25">
    <source>
        <dbReference type="ARBA" id="ARBA00048561"/>
    </source>
</evidence>
<dbReference type="CDD" id="cd04257">
    <property type="entry name" value="AAK_AK-HSDH"/>
    <property type="match status" value="1"/>
</dbReference>
<keyword evidence="23" id="KW-0511">Multifunctional enzyme</keyword>
<keyword evidence="10" id="KW-0028">Amino-acid biosynthesis</keyword>
<dbReference type="CDD" id="cd04921">
    <property type="entry name" value="ACT_AKi-HSDH-ThrA-like_1"/>
    <property type="match status" value="1"/>
</dbReference>
<comment type="cofactor">
    <cofactor evidence="1">
        <name>a metal cation</name>
        <dbReference type="ChEBI" id="CHEBI:25213"/>
    </cofactor>
</comment>
<evidence type="ECO:0000313" key="29">
    <source>
        <dbReference type="Proteomes" id="UP001165366"/>
    </source>
</evidence>
<dbReference type="InterPro" id="IPR036291">
    <property type="entry name" value="NAD(P)-bd_dom_sf"/>
</dbReference>
<dbReference type="InterPro" id="IPR018042">
    <property type="entry name" value="Aspartate_kinase_CS"/>
</dbReference>
<keyword evidence="11 28" id="KW-0808">Transferase</keyword>
<comment type="pathway">
    <text evidence="6">Amino-acid biosynthesis; L-threonine biosynthesis; L-threonine from L-aspartate: step 1/5.</text>
</comment>
<keyword evidence="19" id="KW-0520">NAD</keyword>
<evidence type="ECO:0000256" key="10">
    <source>
        <dbReference type="ARBA" id="ARBA00022605"/>
    </source>
</evidence>
<evidence type="ECO:0000256" key="8">
    <source>
        <dbReference type="ARBA" id="ARBA00010046"/>
    </source>
</evidence>
<dbReference type="GO" id="GO:0004072">
    <property type="term" value="F:aspartate kinase activity"/>
    <property type="evidence" value="ECO:0007669"/>
    <property type="project" value="UniProtKB-EC"/>
</dbReference>
<dbReference type="InterPro" id="IPR005106">
    <property type="entry name" value="Asp/hSer_DH_NAD-bd"/>
</dbReference>
<keyword evidence="29" id="KW-1185">Reference proteome</keyword>
<keyword evidence="16" id="KW-0067">ATP-binding</keyword>
<keyword evidence="18 28" id="KW-0560">Oxidoreductase</keyword>
<evidence type="ECO:0000256" key="16">
    <source>
        <dbReference type="ARBA" id="ARBA00022840"/>
    </source>
</evidence>
<keyword evidence="12" id="KW-0791">Threonine biosynthesis</keyword>